<evidence type="ECO:0000313" key="10">
    <source>
        <dbReference type="Proteomes" id="UP000494165"/>
    </source>
</evidence>
<evidence type="ECO:0000256" key="6">
    <source>
        <dbReference type="SAM" id="MobiDB-lite"/>
    </source>
</evidence>
<dbReference type="Gene3D" id="1.25.10.20">
    <property type="entry name" value="Vitellinogen, superhelical"/>
    <property type="match status" value="1"/>
</dbReference>
<dbReference type="PROSITE" id="PS51211">
    <property type="entry name" value="VITELLOGENIN"/>
    <property type="match status" value="1"/>
</dbReference>
<dbReference type="SUPFAM" id="SSF48431">
    <property type="entry name" value="Lipovitellin-phosvitin complex, superhelical domain"/>
    <property type="match status" value="1"/>
</dbReference>
<feature type="compositionally biased region" description="Basic and acidic residues" evidence="6">
    <location>
        <begin position="289"/>
        <end position="299"/>
    </location>
</feature>
<evidence type="ECO:0000256" key="4">
    <source>
        <dbReference type="ARBA" id="ARBA00023180"/>
    </source>
</evidence>
<dbReference type="Pfam" id="PF00094">
    <property type="entry name" value="VWD"/>
    <property type="match status" value="1"/>
</dbReference>
<evidence type="ECO:0000259" key="7">
    <source>
        <dbReference type="PROSITE" id="PS51211"/>
    </source>
</evidence>
<dbReference type="Pfam" id="PF09172">
    <property type="entry name" value="Vit_open_b-sht"/>
    <property type="match status" value="1"/>
</dbReference>
<dbReference type="SUPFAM" id="SSF56968">
    <property type="entry name" value="Lipovitellin-phosvitin complex, beta-sheet shell regions"/>
    <property type="match status" value="1"/>
</dbReference>
<dbReference type="InterPro" id="IPR015255">
    <property type="entry name" value="Vitellinogen_open_b-sht"/>
</dbReference>
<dbReference type="InterPro" id="IPR015819">
    <property type="entry name" value="Lipid_transp_b-sht_shell"/>
</dbReference>
<dbReference type="SMART" id="SM00638">
    <property type="entry name" value="LPD_N"/>
    <property type="match status" value="1"/>
</dbReference>
<reference evidence="9 10" key="1">
    <citation type="submission" date="2020-04" db="EMBL/GenBank/DDBJ databases">
        <authorList>
            <person name="Alioto T."/>
            <person name="Alioto T."/>
            <person name="Gomez Garrido J."/>
        </authorList>
    </citation>
    <scope>NUCLEOTIDE SEQUENCE [LARGE SCALE GENOMIC DNA]</scope>
</reference>
<gene>
    <name evidence="9" type="ORF">CLODIP_2_CD11515</name>
</gene>
<dbReference type="Gene3D" id="2.30.230.10">
    <property type="entry name" value="Lipovitellin, beta-sheet shell regions, chain A"/>
    <property type="match status" value="1"/>
</dbReference>
<proteinExistence type="predicted"/>
<dbReference type="InterPro" id="IPR011030">
    <property type="entry name" value="Lipovitellin_superhlx_dom"/>
</dbReference>
<dbReference type="SMART" id="SM00216">
    <property type="entry name" value="VWD"/>
    <property type="match status" value="1"/>
</dbReference>
<evidence type="ECO:0000256" key="3">
    <source>
        <dbReference type="ARBA" id="ARBA00023157"/>
    </source>
</evidence>
<evidence type="ECO:0000256" key="2">
    <source>
        <dbReference type="ARBA" id="ARBA00022761"/>
    </source>
</evidence>
<feature type="domain" description="Vitellogenin" evidence="7">
    <location>
        <begin position="1"/>
        <end position="726"/>
    </location>
</feature>
<feature type="compositionally biased region" description="Basic and acidic residues" evidence="6">
    <location>
        <begin position="330"/>
        <end position="343"/>
    </location>
</feature>
<keyword evidence="10" id="KW-1185">Reference proteome</keyword>
<dbReference type="InterPro" id="IPR001846">
    <property type="entry name" value="VWF_type-D"/>
</dbReference>
<dbReference type="EMBL" id="CADEPI010000139">
    <property type="protein sequence ID" value="CAB3377128.1"/>
    <property type="molecule type" value="Genomic_DNA"/>
</dbReference>
<dbReference type="PANTHER" id="PTHR23345">
    <property type="entry name" value="VITELLOGENIN-RELATED"/>
    <property type="match status" value="1"/>
</dbReference>
<feature type="compositionally biased region" description="Basic residues" evidence="6">
    <location>
        <begin position="276"/>
        <end position="288"/>
    </location>
</feature>
<keyword evidence="4" id="KW-0325">Glycoprotein</keyword>
<feature type="region of interest" description="Disordered" evidence="6">
    <location>
        <begin position="268"/>
        <end position="344"/>
    </location>
</feature>
<dbReference type="InterPro" id="IPR015816">
    <property type="entry name" value="Vitellinogen_b-sht_N"/>
</dbReference>
<dbReference type="InterPro" id="IPR001747">
    <property type="entry name" value="Vitellogenin_N"/>
</dbReference>
<evidence type="ECO:0000256" key="1">
    <source>
        <dbReference type="ARBA" id="ARBA00022729"/>
    </source>
</evidence>
<dbReference type="Pfam" id="PF01347">
    <property type="entry name" value="Vitellogenin_N"/>
    <property type="match status" value="1"/>
</dbReference>
<sequence length="1560" mass="176178">MTLKYMNFTKIHANMEKGWWHPIPDTEDELKRFQDLPISGKPFAVRLEHGKVARLVVNSRIPAWEMNFLQSIVAHLQQSKGDNMKTREDEDTYSVMEDSVVGRCEVMYEFSPLARALAVRANPQWLQICGQTRNFIEVTKTWNYSNCETLAQSNFGVSKIKDCIPGSNQCGDFWKRSSLTRVIGCGSKSEMIRLTAISNSQIAASLKLQPDDEDLSRPSSQALIGSYLNLTLLSVQPYSASRRIQPPSNPVAMDRIKYHHEFDFEGADETAERLRMPRSTRHGRKHHGEKTPEDTENKSVEWSTFKPSTGDSSSEEDSSSSSLKLPKHLKHEEEKGKSEKLDLELPPQLPFSPFALAHLDEKARACLVQQFKEMVQEVIKSLGPHSAELENIEKVQLTVHMCRSMTYADLTTAVNTVIEDRGDRTALETRRKLLRDIIVMCGTNPSFLVLKRWIDTGALKGEEAAQAISAVPSYLIEPSKELVKVFFEMVRGQANSHDSSVKIATVITFSHLLRITHVSQTRRPGPEVNVYLNYLSDMAKKLKILRTVYMTAIGNAGFSESLPLLASFAEDKENTPYQRVSAIIAMKHVALVDPKETSKILLRLYHATTLPNSVRVAAVSMLMYCKIPLNVWQRIAISTWYEPSMSVKTFVCSSIYSIASMRDPVYQKMVKHAAAVKHLVKQVPLVPFRPHNLVRSTVSKDMTEVISEQISWSLDPMASYFYFRDMHRLGGVSMLKFESDFWLTDVDGMLLSMQDFLFPPKNVEKSRPPIPNLALNTTWIKSALNIVEKSFAPLEGHLSFKLGNLHQRFLPFNVKAITEELKKYLEDYEFGKEILHQKLGHHTMWISTATEVGFPAEFKIEIPWMFRAKSQTVLHQDRGNVVTHASAMVSTEMISEVSIFTPYDCIRYIAGISSFFTVQLPATNIFVHKQQGMKMNLTIAFADPESENPIFSQNSTPYTAQQDMLHLAAFSLSNVVARIKIAEEIKSKSVAGSTGSFRLRYTSEAPNHRWAPEPHWFLSYPSLWRGLEASNLEVWASKPPPITLQLSLRNAKIQNGEVELIDDKVDEENAPSTAAESPDSKENLLNGMQRIDRIRVKILSANVMDPAGTFNASQINLFGLANFTARQEFLLKNVLCVMESGHSTVISAAVTVNFSDVPQYQLFFVTGQGRALNYHRLGAFFIDNVEKFQAGISGVLSSPSAPLLKLRSMLETKLNATLLADMRIANRKDVDDVISLKGVVTRSDEQKQHILKHTHSRECLRSGSLVQPECFHLLQKAAFLDHYDISINYNDGARRHGLSAQHYLSLAKHILFPHMSGEDFSPDVIPADAPARQIRVIAEVHPEAQAASLWMRTPTEEIEFNNIPLHSLLQQALRINPLMPLSSRFQDSSFCSLEDGNFVTFDSYRFNYHLSSDWHVLTKDCSGRSNFVVLARTIPNRTEILVNVDDYKTIHFMPGAVLVDGVGINLNREQLAENLDFVNRQVFEFTYNERAFDLRLPQHGLTVMYDQAAIMIQPSALLRNRLCGICGNYNGQIEDDFSSPRGIVMQGADEFGQSWRLPPN</sequence>
<dbReference type="GO" id="GO:0005319">
    <property type="term" value="F:lipid transporter activity"/>
    <property type="evidence" value="ECO:0007669"/>
    <property type="project" value="InterPro"/>
</dbReference>
<evidence type="ECO:0000256" key="5">
    <source>
        <dbReference type="PROSITE-ProRule" id="PRU00557"/>
    </source>
</evidence>
<evidence type="ECO:0000313" key="9">
    <source>
        <dbReference type="EMBL" id="CAB3377128.1"/>
    </source>
</evidence>
<keyword evidence="1" id="KW-0732">Signal</keyword>
<dbReference type="Proteomes" id="UP000494165">
    <property type="component" value="Unassembled WGS sequence"/>
</dbReference>
<comment type="caution">
    <text evidence="9">The sequence shown here is derived from an EMBL/GenBank/DDBJ whole genome shotgun (WGS) entry which is preliminary data.</text>
</comment>
<evidence type="ECO:0000259" key="8">
    <source>
        <dbReference type="PROSITE" id="PS51233"/>
    </source>
</evidence>
<dbReference type="PANTHER" id="PTHR23345:SF15">
    <property type="entry name" value="VITELLOGENIN 1-RELATED"/>
    <property type="match status" value="1"/>
</dbReference>
<dbReference type="InterPro" id="IPR050733">
    <property type="entry name" value="Vitellogenin/Apolipophorin"/>
</dbReference>
<dbReference type="OrthoDB" id="160294at2759"/>
<keyword evidence="2" id="KW-0758">Storage protein</keyword>
<protein>
    <recommendedName>
        <fullName evidence="11">VWFD domain-containing protein</fullName>
    </recommendedName>
</protein>
<comment type="caution">
    <text evidence="5">Lacks conserved residue(s) required for the propagation of feature annotation.</text>
</comment>
<accession>A0A8S1D968</accession>
<name>A0A8S1D968_9INSE</name>
<dbReference type="GO" id="GO:0045735">
    <property type="term" value="F:nutrient reservoir activity"/>
    <property type="evidence" value="ECO:0007669"/>
    <property type="project" value="UniProtKB-KW"/>
</dbReference>
<organism evidence="9 10">
    <name type="scientific">Cloeon dipterum</name>
    <dbReference type="NCBI Taxonomy" id="197152"/>
    <lineage>
        <taxon>Eukaryota</taxon>
        <taxon>Metazoa</taxon>
        <taxon>Ecdysozoa</taxon>
        <taxon>Arthropoda</taxon>
        <taxon>Hexapoda</taxon>
        <taxon>Insecta</taxon>
        <taxon>Pterygota</taxon>
        <taxon>Palaeoptera</taxon>
        <taxon>Ephemeroptera</taxon>
        <taxon>Pisciforma</taxon>
        <taxon>Baetidae</taxon>
        <taxon>Cloeon</taxon>
    </lineage>
</organism>
<evidence type="ECO:0008006" key="11">
    <source>
        <dbReference type="Google" id="ProtNLM"/>
    </source>
</evidence>
<feature type="domain" description="VWFD" evidence="8">
    <location>
        <begin position="1388"/>
        <end position="1560"/>
    </location>
</feature>
<keyword evidence="3" id="KW-1015">Disulfide bond</keyword>
<dbReference type="PROSITE" id="PS51233">
    <property type="entry name" value="VWFD"/>
    <property type="match status" value="1"/>
</dbReference>